<gene>
    <name evidence="2" type="ORF">ACFFI0_04680</name>
</gene>
<name>A0ABV6HG30_9SPHI</name>
<organism evidence="2 3">
    <name type="scientific">Olivibacter oleidegradans</name>
    <dbReference type="NCBI Taxonomy" id="760123"/>
    <lineage>
        <taxon>Bacteria</taxon>
        <taxon>Pseudomonadati</taxon>
        <taxon>Bacteroidota</taxon>
        <taxon>Sphingobacteriia</taxon>
        <taxon>Sphingobacteriales</taxon>
        <taxon>Sphingobacteriaceae</taxon>
        <taxon>Olivibacter</taxon>
    </lineage>
</organism>
<comment type="caution">
    <text evidence="2">The sequence shown here is derived from an EMBL/GenBank/DDBJ whole genome shotgun (WGS) entry which is preliminary data.</text>
</comment>
<dbReference type="RefSeq" id="WP_149105160.1">
    <property type="nucleotide sequence ID" value="NZ_JBHLWO010000001.1"/>
</dbReference>
<keyword evidence="1" id="KW-0732">Signal</keyword>
<keyword evidence="3" id="KW-1185">Reference proteome</keyword>
<feature type="chain" id="PRO_5046240698" evidence="1">
    <location>
        <begin position="25"/>
        <end position="135"/>
    </location>
</feature>
<evidence type="ECO:0000313" key="2">
    <source>
        <dbReference type="EMBL" id="MFC0317587.1"/>
    </source>
</evidence>
<dbReference type="Proteomes" id="UP001589774">
    <property type="component" value="Unassembled WGS sequence"/>
</dbReference>
<reference evidence="2 3" key="1">
    <citation type="submission" date="2024-09" db="EMBL/GenBank/DDBJ databases">
        <authorList>
            <person name="Sun Q."/>
            <person name="Mori K."/>
        </authorList>
    </citation>
    <scope>NUCLEOTIDE SEQUENCE [LARGE SCALE GENOMIC DNA]</scope>
    <source>
        <strain evidence="2 3">CCM 7765</strain>
    </source>
</reference>
<accession>A0ABV6HG30</accession>
<sequence>MKWLVRFFLSLCLLFLSRYNHLHAYAHQDHIRYSLVKIFERVAYEQIGEANELVFKPAPLNEEKVTEKIRATDKEEEDDSVSSRKYLEISNYFTDFFYALNARYFWRQMKQSLASSEHAPYTSSRTYLLFRVIRI</sequence>
<feature type="signal peptide" evidence="1">
    <location>
        <begin position="1"/>
        <end position="24"/>
    </location>
</feature>
<proteinExistence type="predicted"/>
<evidence type="ECO:0000256" key="1">
    <source>
        <dbReference type="SAM" id="SignalP"/>
    </source>
</evidence>
<protein>
    <submittedName>
        <fullName evidence="2">Uncharacterized protein</fullName>
    </submittedName>
</protein>
<dbReference type="EMBL" id="JBHLWO010000001">
    <property type="protein sequence ID" value="MFC0317587.1"/>
    <property type="molecule type" value="Genomic_DNA"/>
</dbReference>
<evidence type="ECO:0000313" key="3">
    <source>
        <dbReference type="Proteomes" id="UP001589774"/>
    </source>
</evidence>